<name>A0ABD2A172_VESSQ</name>
<organism evidence="1 2">
    <name type="scientific">Vespula squamosa</name>
    <name type="common">Southern yellow jacket</name>
    <name type="synonym">Wasp</name>
    <dbReference type="NCBI Taxonomy" id="30214"/>
    <lineage>
        <taxon>Eukaryota</taxon>
        <taxon>Metazoa</taxon>
        <taxon>Ecdysozoa</taxon>
        <taxon>Arthropoda</taxon>
        <taxon>Hexapoda</taxon>
        <taxon>Insecta</taxon>
        <taxon>Pterygota</taxon>
        <taxon>Neoptera</taxon>
        <taxon>Endopterygota</taxon>
        <taxon>Hymenoptera</taxon>
        <taxon>Apocrita</taxon>
        <taxon>Aculeata</taxon>
        <taxon>Vespoidea</taxon>
        <taxon>Vespidae</taxon>
        <taxon>Vespinae</taxon>
        <taxon>Vespula</taxon>
    </lineage>
</organism>
<sequence length="235" mass="27186">MNERKKMSKWHDITLAEMKKFLGIIIMMGQYYTHSNTLSTSILVPTSRTPKFDSPQRLSGDMKKHKVNRILGSGEKTDTYDVRVKFALLVKKNETQNIIERKQNSDEEVASFTRKIRNKISLSSNSDKEDAYESKNLEEMLDELAIEEVELINTVGSLDNIQWNEFTNKQKSFTFIRKNRLLMELSSDIAPGEVLLFLNEKVLSLVHILIHSYQKMFSLGPDIVIDETIVPWRGK</sequence>
<dbReference type="AlphaFoldDB" id="A0ABD2A172"/>
<evidence type="ECO:0000313" key="2">
    <source>
        <dbReference type="Proteomes" id="UP001607302"/>
    </source>
</evidence>
<proteinExistence type="predicted"/>
<dbReference type="EMBL" id="JAUDFV010000156">
    <property type="protein sequence ID" value="KAL2714360.1"/>
    <property type="molecule type" value="Genomic_DNA"/>
</dbReference>
<gene>
    <name evidence="1" type="ORF">V1478_015545</name>
</gene>
<comment type="caution">
    <text evidence="1">The sequence shown here is derived from an EMBL/GenBank/DDBJ whole genome shotgun (WGS) entry which is preliminary data.</text>
</comment>
<keyword evidence="2" id="KW-1185">Reference proteome</keyword>
<dbReference type="Proteomes" id="UP001607302">
    <property type="component" value="Unassembled WGS sequence"/>
</dbReference>
<protein>
    <submittedName>
        <fullName evidence="1">PiggyBac transposable element-derived protein 4-like isoform X1</fullName>
    </submittedName>
</protein>
<accession>A0ABD2A172</accession>
<reference evidence="1 2" key="1">
    <citation type="journal article" date="2024" name="Ann. Entomol. Soc. Am.">
        <title>Genomic analyses of the southern and eastern yellowjacket wasps (Hymenoptera: Vespidae) reveal evolutionary signatures of social life.</title>
        <authorList>
            <person name="Catto M.A."/>
            <person name="Caine P.B."/>
            <person name="Orr S.E."/>
            <person name="Hunt B.G."/>
            <person name="Goodisman M.A.D."/>
        </authorList>
    </citation>
    <scope>NUCLEOTIDE SEQUENCE [LARGE SCALE GENOMIC DNA]</scope>
    <source>
        <strain evidence="1">233</strain>
        <tissue evidence="1">Head and thorax</tissue>
    </source>
</reference>
<evidence type="ECO:0000313" key="1">
    <source>
        <dbReference type="EMBL" id="KAL2714360.1"/>
    </source>
</evidence>